<dbReference type="InterPro" id="IPR037213">
    <property type="entry name" value="Run_dom_sf"/>
</dbReference>
<proteinExistence type="predicted"/>
<accession>A0A818WG58</accession>
<dbReference type="Proteomes" id="UP000663874">
    <property type="component" value="Unassembled WGS sequence"/>
</dbReference>
<organism evidence="2 3">
    <name type="scientific">Rotaria sordida</name>
    <dbReference type="NCBI Taxonomy" id="392033"/>
    <lineage>
        <taxon>Eukaryota</taxon>
        <taxon>Metazoa</taxon>
        <taxon>Spiralia</taxon>
        <taxon>Gnathifera</taxon>
        <taxon>Rotifera</taxon>
        <taxon>Eurotatoria</taxon>
        <taxon>Bdelloidea</taxon>
        <taxon>Philodinida</taxon>
        <taxon>Philodinidae</taxon>
        <taxon>Rotaria</taxon>
    </lineage>
</organism>
<sequence length="141" mass="16803">SVYARLVLCKTYRLDDDGRILTPEELLCRCIRSINYTHNLAHAQMDVKLRSFICVGLNEQVLHLWLETLCSCTDIINKWYLPWSFLRSPCWVQIKCDLRVLQQFSFTLQQDFEFPAAYRQLDVLSSVRDMLMKHHLFSWDL</sequence>
<dbReference type="AlphaFoldDB" id="A0A818WG58"/>
<protein>
    <recommendedName>
        <fullName evidence="1">RUN domain-containing protein</fullName>
    </recommendedName>
</protein>
<dbReference type="PROSITE" id="PS50826">
    <property type="entry name" value="RUN"/>
    <property type="match status" value="1"/>
</dbReference>
<dbReference type="Pfam" id="PF02759">
    <property type="entry name" value="RUN"/>
    <property type="match status" value="1"/>
</dbReference>
<feature type="domain" description="RUN" evidence="1">
    <location>
        <begin position="1"/>
        <end position="113"/>
    </location>
</feature>
<dbReference type="SUPFAM" id="SSF140741">
    <property type="entry name" value="RUN domain-like"/>
    <property type="match status" value="1"/>
</dbReference>
<evidence type="ECO:0000313" key="2">
    <source>
        <dbReference type="EMBL" id="CAF3725597.1"/>
    </source>
</evidence>
<name>A0A818WG58_9BILA</name>
<dbReference type="EMBL" id="CAJOBE010001227">
    <property type="protein sequence ID" value="CAF3725597.1"/>
    <property type="molecule type" value="Genomic_DNA"/>
</dbReference>
<dbReference type="SMART" id="SM00593">
    <property type="entry name" value="RUN"/>
    <property type="match status" value="1"/>
</dbReference>
<dbReference type="Gene3D" id="1.20.58.900">
    <property type="match status" value="1"/>
</dbReference>
<reference evidence="2" key="1">
    <citation type="submission" date="2021-02" db="EMBL/GenBank/DDBJ databases">
        <authorList>
            <person name="Nowell W R."/>
        </authorList>
    </citation>
    <scope>NUCLEOTIDE SEQUENCE</scope>
</reference>
<evidence type="ECO:0000313" key="3">
    <source>
        <dbReference type="Proteomes" id="UP000663874"/>
    </source>
</evidence>
<evidence type="ECO:0000259" key="1">
    <source>
        <dbReference type="PROSITE" id="PS50826"/>
    </source>
</evidence>
<dbReference type="InterPro" id="IPR004012">
    <property type="entry name" value="Run_dom"/>
</dbReference>
<comment type="caution">
    <text evidence="2">The sequence shown here is derived from an EMBL/GenBank/DDBJ whole genome shotgun (WGS) entry which is preliminary data.</text>
</comment>
<feature type="non-terminal residue" evidence="2">
    <location>
        <position position="141"/>
    </location>
</feature>
<gene>
    <name evidence="2" type="ORF">FNK824_LOCUS10757</name>
</gene>